<dbReference type="CDD" id="cd04730">
    <property type="entry name" value="NPD_like"/>
    <property type="match status" value="1"/>
</dbReference>
<organism evidence="4 5">
    <name type="scientific">Nonomuraea polychroma</name>
    <dbReference type="NCBI Taxonomy" id="46176"/>
    <lineage>
        <taxon>Bacteria</taxon>
        <taxon>Bacillati</taxon>
        <taxon>Actinomycetota</taxon>
        <taxon>Actinomycetes</taxon>
        <taxon>Streptosporangiales</taxon>
        <taxon>Streptosporangiaceae</taxon>
        <taxon>Nonomuraea</taxon>
    </lineage>
</organism>
<sequence length="318" mass="32610">MLRTWLTERFRLDVPLVGAPMAGVSDGRLAAAVSAAGALGMFGVPATASASWIAEQAAVAADSGRPYGIGLMAWVLQDDPGQLEAVLAARPSLASVSYGDYARFVEPLKRAGIAVATQAGTTDEARAAEQAGVDVIVARGGEGGGHGRDDVATLPLLQSVLDAVGVPVLAAGGIATARGLAAVLAAGAEGAWAGTAFLGCAEATLSEPARRRVLDTGETGTAYGRVFDVAQRLAWPPEYGGRALRNPFFDRWHGREDDLAADDAAPAELEAARRTGDFDTAYIYAGQAVGMVGRTRTAADVVADFAAADKLLGRFGTP</sequence>
<dbReference type="OrthoDB" id="9778912at2"/>
<evidence type="ECO:0000256" key="2">
    <source>
        <dbReference type="ARBA" id="ARBA00022643"/>
    </source>
</evidence>
<evidence type="ECO:0000256" key="3">
    <source>
        <dbReference type="ARBA" id="ARBA00023002"/>
    </source>
</evidence>
<proteinExistence type="predicted"/>
<dbReference type="AlphaFoldDB" id="A0A438M4X0"/>
<dbReference type="RefSeq" id="WP_127933185.1">
    <property type="nucleotide sequence ID" value="NZ_SAUN01000001.1"/>
</dbReference>
<dbReference type="Gene3D" id="3.20.20.70">
    <property type="entry name" value="Aldolase class I"/>
    <property type="match status" value="1"/>
</dbReference>
<dbReference type="PANTHER" id="PTHR32332">
    <property type="entry name" value="2-NITROPROPANE DIOXYGENASE"/>
    <property type="match status" value="1"/>
</dbReference>
<accession>A0A438M4X0</accession>
<evidence type="ECO:0000256" key="1">
    <source>
        <dbReference type="ARBA" id="ARBA00022630"/>
    </source>
</evidence>
<dbReference type="InterPro" id="IPR004136">
    <property type="entry name" value="NMO"/>
</dbReference>
<evidence type="ECO:0000313" key="5">
    <source>
        <dbReference type="Proteomes" id="UP000284824"/>
    </source>
</evidence>
<protein>
    <submittedName>
        <fullName evidence="4">Nitronate monooxygenase</fullName>
    </submittedName>
</protein>
<dbReference type="Pfam" id="PF03060">
    <property type="entry name" value="NMO"/>
    <property type="match status" value="1"/>
</dbReference>
<dbReference type="SUPFAM" id="SSF51412">
    <property type="entry name" value="Inosine monophosphate dehydrogenase (IMPDH)"/>
    <property type="match status" value="1"/>
</dbReference>
<dbReference type="GO" id="GO:0018580">
    <property type="term" value="F:nitronate monooxygenase activity"/>
    <property type="evidence" value="ECO:0007669"/>
    <property type="project" value="InterPro"/>
</dbReference>
<keyword evidence="3" id="KW-0560">Oxidoreductase</keyword>
<evidence type="ECO:0000313" key="4">
    <source>
        <dbReference type="EMBL" id="RVX40859.1"/>
    </source>
</evidence>
<dbReference type="Proteomes" id="UP000284824">
    <property type="component" value="Unassembled WGS sequence"/>
</dbReference>
<keyword evidence="5" id="KW-1185">Reference proteome</keyword>
<keyword evidence="2" id="KW-0288">FMN</keyword>
<dbReference type="EMBL" id="SAUN01000001">
    <property type="protein sequence ID" value="RVX40859.1"/>
    <property type="molecule type" value="Genomic_DNA"/>
</dbReference>
<gene>
    <name evidence="4" type="ORF">EDD27_3295</name>
</gene>
<keyword evidence="4" id="KW-0503">Monooxygenase</keyword>
<keyword evidence="1" id="KW-0285">Flavoprotein</keyword>
<name>A0A438M4X0_9ACTN</name>
<comment type="caution">
    <text evidence="4">The sequence shown here is derived from an EMBL/GenBank/DDBJ whole genome shotgun (WGS) entry which is preliminary data.</text>
</comment>
<dbReference type="InterPro" id="IPR013785">
    <property type="entry name" value="Aldolase_TIM"/>
</dbReference>
<reference evidence="4 5" key="1">
    <citation type="submission" date="2019-01" db="EMBL/GenBank/DDBJ databases">
        <title>Sequencing the genomes of 1000 actinobacteria strains.</title>
        <authorList>
            <person name="Klenk H.-P."/>
        </authorList>
    </citation>
    <scope>NUCLEOTIDE SEQUENCE [LARGE SCALE GENOMIC DNA]</scope>
    <source>
        <strain evidence="4 5">DSM 43925</strain>
    </source>
</reference>